<reference evidence="1" key="1">
    <citation type="submission" date="2024-09" db="EMBL/GenBank/DDBJ databases">
        <title>Draft Genome Sequences of Neofusicoccum parvum.</title>
        <authorList>
            <person name="Ashida A."/>
            <person name="Camagna M."/>
            <person name="Tanaka A."/>
            <person name="Takemoto D."/>
        </authorList>
    </citation>
    <scope>NUCLEOTIDE SEQUENCE</scope>
    <source>
        <strain evidence="1">PPO83</strain>
    </source>
</reference>
<comment type="caution">
    <text evidence="1">The sequence shown here is derived from an EMBL/GenBank/DDBJ whole genome shotgun (WGS) entry which is preliminary data.</text>
</comment>
<evidence type="ECO:0000313" key="1">
    <source>
        <dbReference type="EMBL" id="GME50419.1"/>
    </source>
</evidence>
<keyword evidence="1" id="KW-0378">Hydrolase</keyword>
<organism evidence="1 2">
    <name type="scientific">Neofusicoccum parvum</name>
    <dbReference type="NCBI Taxonomy" id="310453"/>
    <lineage>
        <taxon>Eukaryota</taxon>
        <taxon>Fungi</taxon>
        <taxon>Dikarya</taxon>
        <taxon>Ascomycota</taxon>
        <taxon>Pezizomycotina</taxon>
        <taxon>Dothideomycetes</taxon>
        <taxon>Dothideomycetes incertae sedis</taxon>
        <taxon>Botryosphaeriales</taxon>
        <taxon>Botryosphaeriaceae</taxon>
        <taxon>Neofusicoccum</taxon>
    </lineage>
</organism>
<protein>
    <submittedName>
        <fullName evidence="1">Ubiquitin carboxyl-terminal hydrolase 2</fullName>
    </submittedName>
</protein>
<accession>A0ACB5SNV7</accession>
<sequence length="207" mass="23465">MSAKYGGEIMEGMSRFLSRRGKRSAGEKRKSLNNIEEKPPPQPVPSDLYNIFHAEEDKKQDKEEEKKKVKAISQRLAAHGITTLKDPQIIYALRSRITNGDLKEALELLVIFEDSIEGILREYNPSTKLLGAENRCAVTCYLDSLLFAMFARLDCFEAMLFDTFTDTPRRRLATILRLWVNLLRAGKLITVDIVCGIRAGVIDSDNQ</sequence>
<keyword evidence="2" id="KW-1185">Reference proteome</keyword>
<evidence type="ECO:0000313" key="2">
    <source>
        <dbReference type="Proteomes" id="UP001165186"/>
    </source>
</evidence>
<dbReference type="EMBL" id="BSXG01000164">
    <property type="protein sequence ID" value="GME50419.1"/>
    <property type="molecule type" value="Genomic_DNA"/>
</dbReference>
<dbReference type="Proteomes" id="UP001165186">
    <property type="component" value="Unassembled WGS sequence"/>
</dbReference>
<proteinExistence type="predicted"/>
<name>A0ACB5SNV7_9PEZI</name>
<gene>
    <name evidence="1" type="primary">g3828</name>
    <name evidence="1" type="ORF">NpPPO83_00003828</name>
</gene>